<keyword evidence="1" id="KW-0812">Transmembrane</keyword>
<dbReference type="EMBL" id="QURB01000003">
    <property type="protein sequence ID" value="RFC54745.1"/>
    <property type="molecule type" value="Genomic_DNA"/>
</dbReference>
<keyword evidence="3" id="KW-1185">Reference proteome</keyword>
<keyword evidence="1" id="KW-0472">Membrane</keyword>
<proteinExistence type="predicted"/>
<evidence type="ECO:0008006" key="4">
    <source>
        <dbReference type="Google" id="ProtNLM"/>
    </source>
</evidence>
<organism evidence="2 3">
    <name type="scientific">Brumimicrobium aurantiacum</name>
    <dbReference type="NCBI Taxonomy" id="1737063"/>
    <lineage>
        <taxon>Bacteria</taxon>
        <taxon>Pseudomonadati</taxon>
        <taxon>Bacteroidota</taxon>
        <taxon>Flavobacteriia</taxon>
        <taxon>Flavobacteriales</taxon>
        <taxon>Crocinitomicaceae</taxon>
        <taxon>Brumimicrobium</taxon>
    </lineage>
</organism>
<dbReference type="Proteomes" id="UP000257127">
    <property type="component" value="Unassembled WGS sequence"/>
</dbReference>
<comment type="caution">
    <text evidence="2">The sequence shown here is derived from an EMBL/GenBank/DDBJ whole genome shotgun (WGS) entry which is preliminary data.</text>
</comment>
<gene>
    <name evidence="2" type="ORF">DXU93_07100</name>
</gene>
<evidence type="ECO:0000256" key="1">
    <source>
        <dbReference type="SAM" id="Phobius"/>
    </source>
</evidence>
<keyword evidence="1" id="KW-1133">Transmembrane helix</keyword>
<evidence type="ECO:0000313" key="3">
    <source>
        <dbReference type="Proteomes" id="UP000257127"/>
    </source>
</evidence>
<dbReference type="OrthoDB" id="9778341at2"/>
<reference evidence="2 3" key="1">
    <citation type="submission" date="2018-08" db="EMBL/GenBank/DDBJ databases">
        <title>The draft genome squence of Brumimicrobium sp. N62.</title>
        <authorList>
            <person name="Du Z.-J."/>
            <person name="Luo H.-R."/>
        </authorList>
    </citation>
    <scope>NUCLEOTIDE SEQUENCE [LARGE SCALE GENOMIC DNA]</scope>
    <source>
        <strain evidence="2 3">N62</strain>
    </source>
</reference>
<dbReference type="AlphaFoldDB" id="A0A3E1EYV6"/>
<accession>A0A3E1EYV6</accession>
<feature type="transmembrane region" description="Helical" evidence="1">
    <location>
        <begin position="6"/>
        <end position="26"/>
    </location>
</feature>
<evidence type="ECO:0000313" key="2">
    <source>
        <dbReference type="EMBL" id="RFC54745.1"/>
    </source>
</evidence>
<sequence length="140" mass="16471">MMAALAKFGWIIPIIVILAMLAYKVWTKKELALTSKYQDILSISGDLSLNLKIINEALQNARFRKVMLDEFDHRFYAQTRYSMSSFSENIELKYQQKGESTVISFKSICALPTQVYDWGKNKRNFKRFNKELERLMKKEN</sequence>
<protein>
    <recommendedName>
        <fullName evidence="4">DUF1499 domain-containing protein</fullName>
    </recommendedName>
</protein>
<dbReference type="RefSeq" id="WP_116880579.1">
    <property type="nucleotide sequence ID" value="NZ_QURB01000003.1"/>
</dbReference>
<name>A0A3E1EYV6_9FLAO</name>